<protein>
    <submittedName>
        <fullName evidence="1">Uncharacterized protein</fullName>
    </submittedName>
</protein>
<reference evidence="2" key="1">
    <citation type="journal article" date="2022" name="Mol. Ecol. Resour.">
        <title>The genomes of chicory, endive, great burdock and yacon provide insights into Asteraceae palaeo-polyploidization history and plant inulin production.</title>
        <authorList>
            <person name="Fan W."/>
            <person name="Wang S."/>
            <person name="Wang H."/>
            <person name="Wang A."/>
            <person name="Jiang F."/>
            <person name="Liu H."/>
            <person name="Zhao H."/>
            <person name="Xu D."/>
            <person name="Zhang Y."/>
        </authorList>
    </citation>
    <scope>NUCLEOTIDE SEQUENCE [LARGE SCALE GENOMIC DNA]</scope>
    <source>
        <strain evidence="2">cv. Yunnan</strain>
    </source>
</reference>
<dbReference type="Proteomes" id="UP001056120">
    <property type="component" value="Linkage Group LG08"/>
</dbReference>
<evidence type="ECO:0000313" key="1">
    <source>
        <dbReference type="EMBL" id="KAI3808558.1"/>
    </source>
</evidence>
<proteinExistence type="predicted"/>
<keyword evidence="2" id="KW-1185">Reference proteome</keyword>
<name>A0ACB9ILJ6_9ASTR</name>
<gene>
    <name evidence="1" type="ORF">L1987_24511</name>
</gene>
<sequence length="268" mass="30920">MEALTGYAEFSTKQVFKVILFSFSMQSIGDMTVVMSLGLDYKIAVSVVIIAFYLETCYTCFYIYVQIYKVWHFHYLMEPSAAFEEKVKKTIYIDNLSPQVTKAVLENALNQFGNVTEVQFIPTYFASCSVYAALVEMESIKQAEEIIREMGDSPLMISGMPRPVRAQKAQIEMFDDRPKKRRKIVCYWMDPDHQNFDVAKKIKDLTKKHAAEAAYMMELQLAEDEKLHNQQSETLKANYKKYELIDGAQTDGTLKRLAARYGTKLNEF</sequence>
<organism evidence="1 2">
    <name type="scientific">Smallanthus sonchifolius</name>
    <dbReference type="NCBI Taxonomy" id="185202"/>
    <lineage>
        <taxon>Eukaryota</taxon>
        <taxon>Viridiplantae</taxon>
        <taxon>Streptophyta</taxon>
        <taxon>Embryophyta</taxon>
        <taxon>Tracheophyta</taxon>
        <taxon>Spermatophyta</taxon>
        <taxon>Magnoliopsida</taxon>
        <taxon>eudicotyledons</taxon>
        <taxon>Gunneridae</taxon>
        <taxon>Pentapetalae</taxon>
        <taxon>asterids</taxon>
        <taxon>campanulids</taxon>
        <taxon>Asterales</taxon>
        <taxon>Asteraceae</taxon>
        <taxon>Asteroideae</taxon>
        <taxon>Heliantheae alliance</taxon>
        <taxon>Millerieae</taxon>
        <taxon>Smallanthus</taxon>
    </lineage>
</organism>
<evidence type="ECO:0000313" key="2">
    <source>
        <dbReference type="Proteomes" id="UP001056120"/>
    </source>
</evidence>
<comment type="caution">
    <text evidence="1">The sequence shown here is derived from an EMBL/GenBank/DDBJ whole genome shotgun (WGS) entry which is preliminary data.</text>
</comment>
<reference evidence="1 2" key="2">
    <citation type="journal article" date="2022" name="Mol. Ecol. Resour.">
        <title>The genomes of chicory, endive, great burdock and yacon provide insights into Asteraceae paleo-polyploidization history and plant inulin production.</title>
        <authorList>
            <person name="Fan W."/>
            <person name="Wang S."/>
            <person name="Wang H."/>
            <person name="Wang A."/>
            <person name="Jiang F."/>
            <person name="Liu H."/>
            <person name="Zhao H."/>
            <person name="Xu D."/>
            <person name="Zhang Y."/>
        </authorList>
    </citation>
    <scope>NUCLEOTIDE SEQUENCE [LARGE SCALE GENOMIC DNA]</scope>
    <source>
        <strain evidence="2">cv. Yunnan</strain>
        <tissue evidence="1">Leaves</tissue>
    </source>
</reference>
<accession>A0ACB9ILJ6</accession>
<dbReference type="EMBL" id="CM042025">
    <property type="protein sequence ID" value="KAI3808558.1"/>
    <property type="molecule type" value="Genomic_DNA"/>
</dbReference>